<evidence type="ECO:0000256" key="1">
    <source>
        <dbReference type="ARBA" id="ARBA00023002"/>
    </source>
</evidence>
<evidence type="ECO:0000259" key="2">
    <source>
        <dbReference type="SMART" id="SM00829"/>
    </source>
</evidence>
<protein>
    <submittedName>
        <fullName evidence="3">NADPH-dependent curcumin reductase</fullName>
        <ecNumber evidence="3">1.3.1.-</ecNumber>
    </submittedName>
</protein>
<dbReference type="SMART" id="SM00829">
    <property type="entry name" value="PKS_ER"/>
    <property type="match status" value="1"/>
</dbReference>
<dbReference type="EMBL" id="CADILG010000032">
    <property type="protein sequence ID" value="CAB3895466.1"/>
    <property type="molecule type" value="Genomic_DNA"/>
</dbReference>
<dbReference type="Gene3D" id="3.40.50.720">
    <property type="entry name" value="NAD(P)-binding Rossmann-like Domain"/>
    <property type="match status" value="1"/>
</dbReference>
<dbReference type="GO" id="GO:0016628">
    <property type="term" value="F:oxidoreductase activity, acting on the CH-CH group of donors, NAD or NADP as acceptor"/>
    <property type="evidence" value="ECO:0007669"/>
    <property type="project" value="InterPro"/>
</dbReference>
<dbReference type="RefSeq" id="WP_175208734.1">
    <property type="nucleotide sequence ID" value="NZ_CADILG010000032.1"/>
</dbReference>
<dbReference type="FunFam" id="3.40.50.720:FF:000121">
    <property type="entry name" value="Prostaglandin reductase 2"/>
    <property type="match status" value="1"/>
</dbReference>
<feature type="domain" description="Enoyl reductase (ER)" evidence="2">
    <location>
        <begin position="15"/>
        <end position="331"/>
    </location>
</feature>
<sequence length="338" mass="36609">MPVNRQVVLTSRPHGIPQAEHFAIRESALPALQPGELLVRNLYLSVDPAMRGWVNAAANYSDPVAVGEVMRSFAVGRVVESRHPDYAAGMHVMGMLGWQDYAVTDGKPIRRIVRETDLPLSLSLGVLGLNGITAHFALSTLGRPQPGETLVVSTAAGAVGSIVGQLGRLAGCRVVGIAGGEEKRRICVEEFGFDAAIDYRAGDLAQALEQHCPDGVDVYFDNTAGRISDAVLPRINRHARIVVCGTAAIASWDPWPEGPRVERHLLNKAAQMAGFLVWDYEHRYEEAVAHLAPLVRSGALRYREEIQDGLESAPGAIADLYAGRNLGKRLIRLTSNDE</sequence>
<dbReference type="Pfam" id="PF00107">
    <property type="entry name" value="ADH_zinc_N"/>
    <property type="match status" value="1"/>
</dbReference>
<dbReference type="InterPro" id="IPR011032">
    <property type="entry name" value="GroES-like_sf"/>
</dbReference>
<accession>A0A6S7E4Q5</accession>
<dbReference type="Gene3D" id="3.90.180.10">
    <property type="entry name" value="Medium-chain alcohol dehydrogenases, catalytic domain"/>
    <property type="match status" value="1"/>
</dbReference>
<dbReference type="Proteomes" id="UP000494117">
    <property type="component" value="Unassembled WGS sequence"/>
</dbReference>
<dbReference type="Pfam" id="PF16884">
    <property type="entry name" value="ADH_N_2"/>
    <property type="match status" value="1"/>
</dbReference>
<dbReference type="InterPro" id="IPR013149">
    <property type="entry name" value="ADH-like_C"/>
</dbReference>
<dbReference type="PANTHER" id="PTHR43205">
    <property type="entry name" value="PROSTAGLANDIN REDUCTASE"/>
    <property type="match status" value="1"/>
</dbReference>
<organism evidence="3 4">
    <name type="scientific">Achromobacter anxifer</name>
    <dbReference type="NCBI Taxonomy" id="1287737"/>
    <lineage>
        <taxon>Bacteria</taxon>
        <taxon>Pseudomonadati</taxon>
        <taxon>Pseudomonadota</taxon>
        <taxon>Betaproteobacteria</taxon>
        <taxon>Burkholderiales</taxon>
        <taxon>Alcaligenaceae</taxon>
        <taxon>Achromobacter</taxon>
    </lineage>
</organism>
<dbReference type="EC" id="1.3.1.-" evidence="3"/>
<dbReference type="AlphaFoldDB" id="A0A6S7E4Q5"/>
<name>A0A6S7E4Q5_9BURK</name>
<proteinExistence type="predicted"/>
<dbReference type="InterPro" id="IPR036291">
    <property type="entry name" value="NAD(P)-bd_dom_sf"/>
</dbReference>
<reference evidence="3 4" key="1">
    <citation type="submission" date="2020-04" db="EMBL/GenBank/DDBJ databases">
        <authorList>
            <person name="De Canck E."/>
        </authorList>
    </citation>
    <scope>NUCLEOTIDE SEQUENCE [LARGE SCALE GENOMIC DNA]</scope>
    <source>
        <strain evidence="3 4">LMG 26858</strain>
    </source>
</reference>
<keyword evidence="4" id="KW-1185">Reference proteome</keyword>
<evidence type="ECO:0000313" key="3">
    <source>
        <dbReference type="EMBL" id="CAB3895466.1"/>
    </source>
</evidence>
<evidence type="ECO:0000313" key="4">
    <source>
        <dbReference type="Proteomes" id="UP000494117"/>
    </source>
</evidence>
<dbReference type="InterPro" id="IPR041694">
    <property type="entry name" value="ADH_N_2"/>
</dbReference>
<gene>
    <name evidence="3" type="primary">curA_2</name>
    <name evidence="3" type="ORF">LMG26858_03953</name>
</gene>
<dbReference type="InterPro" id="IPR020843">
    <property type="entry name" value="ER"/>
</dbReference>
<dbReference type="SUPFAM" id="SSF51735">
    <property type="entry name" value="NAD(P)-binding Rossmann-fold domains"/>
    <property type="match status" value="1"/>
</dbReference>
<dbReference type="CDD" id="cd05288">
    <property type="entry name" value="PGDH"/>
    <property type="match status" value="1"/>
</dbReference>
<keyword evidence="1 3" id="KW-0560">Oxidoreductase</keyword>
<dbReference type="SUPFAM" id="SSF50129">
    <property type="entry name" value="GroES-like"/>
    <property type="match status" value="1"/>
</dbReference>
<dbReference type="PANTHER" id="PTHR43205:SF7">
    <property type="entry name" value="PROSTAGLANDIN REDUCTASE 1"/>
    <property type="match status" value="1"/>
</dbReference>
<dbReference type="InterPro" id="IPR045010">
    <property type="entry name" value="MDR_fam"/>
</dbReference>